<dbReference type="SUPFAM" id="SSF103481">
    <property type="entry name" value="Multidrug resistance efflux transporter EmrE"/>
    <property type="match status" value="2"/>
</dbReference>
<feature type="transmembrane region" description="Helical" evidence="7">
    <location>
        <begin position="22"/>
        <end position="48"/>
    </location>
</feature>
<feature type="transmembrane region" description="Helical" evidence="7">
    <location>
        <begin position="218"/>
        <end position="239"/>
    </location>
</feature>
<evidence type="ECO:0000256" key="2">
    <source>
        <dbReference type="ARBA" id="ARBA00007362"/>
    </source>
</evidence>
<evidence type="ECO:0000256" key="1">
    <source>
        <dbReference type="ARBA" id="ARBA00004651"/>
    </source>
</evidence>
<dbReference type="PANTHER" id="PTHR42920">
    <property type="entry name" value="OS03G0707200 PROTEIN-RELATED"/>
    <property type="match status" value="1"/>
</dbReference>
<keyword evidence="4 7" id="KW-0812">Transmembrane</keyword>
<dbReference type="PANTHER" id="PTHR42920:SF11">
    <property type="entry name" value="INNER MEMBRANE PROTEIN YTFF"/>
    <property type="match status" value="1"/>
</dbReference>
<comment type="subcellular location">
    <subcellularLocation>
        <location evidence="1">Cell membrane</location>
        <topology evidence="1">Multi-pass membrane protein</topology>
    </subcellularLocation>
</comment>
<feature type="transmembrane region" description="Helical" evidence="7">
    <location>
        <begin position="54"/>
        <end position="72"/>
    </location>
</feature>
<evidence type="ECO:0000256" key="3">
    <source>
        <dbReference type="ARBA" id="ARBA00022475"/>
    </source>
</evidence>
<evidence type="ECO:0000259" key="8">
    <source>
        <dbReference type="Pfam" id="PF00892"/>
    </source>
</evidence>
<dbReference type="RefSeq" id="WP_324195802.1">
    <property type="nucleotide sequence ID" value="NZ_JADLRE010000046.1"/>
</dbReference>
<dbReference type="InterPro" id="IPR037185">
    <property type="entry name" value="EmrE-like"/>
</dbReference>
<feature type="transmembrane region" description="Helical" evidence="7">
    <location>
        <begin position="188"/>
        <end position="206"/>
    </location>
</feature>
<feature type="transmembrane region" description="Helical" evidence="7">
    <location>
        <begin position="246"/>
        <end position="267"/>
    </location>
</feature>
<name>A0ABS0CH05_9NOCA</name>
<feature type="transmembrane region" description="Helical" evidence="7">
    <location>
        <begin position="109"/>
        <end position="127"/>
    </location>
</feature>
<evidence type="ECO:0000313" key="9">
    <source>
        <dbReference type="EMBL" id="MBF6229599.1"/>
    </source>
</evidence>
<sequence length="391" mass="40547">MAIGPVPDASARIAPRFAGPRVGVPTSLLVIGAMVSVHLGAVIAKHLFSTSSPTTVACARIVLAGVFAMLLWRPSLRVERAALLPITGLGAAMAAMNLCFYAALHRIPLGMAVTIDLLGPLTIALIGSRRWRDALWVALAGGGVLLLIDGGGPVSWSGVLFAAVAGAGWGAYIVSSAVVGRHTAGNDGLALAMGVSGLLALPLVIANDAARLMNPESIAWFAALAVLSSLVPNAIELAVLRRIPSAVFGVMMSLDPVVAAGIGLILLAENMQVAQWLGIALVVVACGGAAWSPQESADGIGSAWWGVTRGRWTSTAVVVRDFIFGLVGSGFVGHTRTKGLARHRCSKVDNRCELPDDHCQYSRQTLTQRGSLGGCSVVRNGNRGDYRTVDP</sequence>
<feature type="domain" description="EamA" evidence="8">
    <location>
        <begin position="157"/>
        <end position="286"/>
    </location>
</feature>
<accession>A0ABS0CH05</accession>
<keyword evidence="10" id="KW-1185">Reference proteome</keyword>
<dbReference type="EMBL" id="JADLRE010000046">
    <property type="protein sequence ID" value="MBF6229599.1"/>
    <property type="molecule type" value="Genomic_DNA"/>
</dbReference>
<keyword evidence="5 7" id="KW-1133">Transmembrane helix</keyword>
<dbReference type="Pfam" id="PF00892">
    <property type="entry name" value="EamA"/>
    <property type="match status" value="1"/>
</dbReference>
<evidence type="ECO:0000256" key="5">
    <source>
        <dbReference type="ARBA" id="ARBA00022989"/>
    </source>
</evidence>
<gene>
    <name evidence="9" type="ORF">IU470_31490</name>
</gene>
<comment type="similarity">
    <text evidence="2">Belongs to the EamA transporter family.</text>
</comment>
<feature type="transmembrane region" description="Helical" evidence="7">
    <location>
        <begin position="158"/>
        <end position="179"/>
    </location>
</feature>
<evidence type="ECO:0000313" key="10">
    <source>
        <dbReference type="Proteomes" id="UP000807309"/>
    </source>
</evidence>
<comment type="caution">
    <text evidence="9">The sequence shown here is derived from an EMBL/GenBank/DDBJ whole genome shotgun (WGS) entry which is preliminary data.</text>
</comment>
<organism evidence="9 10">
    <name type="scientific">Nocardia abscessus</name>
    <dbReference type="NCBI Taxonomy" id="120957"/>
    <lineage>
        <taxon>Bacteria</taxon>
        <taxon>Bacillati</taxon>
        <taxon>Actinomycetota</taxon>
        <taxon>Actinomycetes</taxon>
        <taxon>Mycobacteriales</taxon>
        <taxon>Nocardiaceae</taxon>
        <taxon>Nocardia</taxon>
    </lineage>
</organism>
<dbReference type="InterPro" id="IPR051258">
    <property type="entry name" value="Diverse_Substrate_Transporter"/>
</dbReference>
<proteinExistence type="inferred from homology"/>
<evidence type="ECO:0000256" key="4">
    <source>
        <dbReference type="ARBA" id="ARBA00022692"/>
    </source>
</evidence>
<keyword evidence="3" id="KW-1003">Cell membrane</keyword>
<evidence type="ECO:0000256" key="6">
    <source>
        <dbReference type="ARBA" id="ARBA00023136"/>
    </source>
</evidence>
<reference evidence="9 10" key="1">
    <citation type="submission" date="2020-10" db="EMBL/GenBank/DDBJ databases">
        <title>Identification of Nocardia species via Next-generation sequencing and recognition of intraspecies genetic diversity.</title>
        <authorList>
            <person name="Li P."/>
            <person name="Li P."/>
            <person name="Lu B."/>
        </authorList>
    </citation>
    <scope>NUCLEOTIDE SEQUENCE [LARGE SCALE GENOMIC DNA]</scope>
    <source>
        <strain evidence="9 10">N-11</strain>
    </source>
</reference>
<dbReference type="Proteomes" id="UP000807309">
    <property type="component" value="Unassembled WGS sequence"/>
</dbReference>
<protein>
    <submittedName>
        <fullName evidence="9">EamA family transporter</fullName>
    </submittedName>
</protein>
<feature type="transmembrane region" description="Helical" evidence="7">
    <location>
        <begin position="81"/>
        <end position="103"/>
    </location>
</feature>
<dbReference type="InterPro" id="IPR000620">
    <property type="entry name" value="EamA_dom"/>
</dbReference>
<feature type="transmembrane region" description="Helical" evidence="7">
    <location>
        <begin position="273"/>
        <end position="291"/>
    </location>
</feature>
<evidence type="ECO:0000256" key="7">
    <source>
        <dbReference type="SAM" id="Phobius"/>
    </source>
</evidence>
<feature type="transmembrane region" description="Helical" evidence="7">
    <location>
        <begin position="134"/>
        <end position="152"/>
    </location>
</feature>
<keyword evidence="6 7" id="KW-0472">Membrane</keyword>